<feature type="compositionally biased region" description="Basic residues" evidence="1">
    <location>
        <begin position="29"/>
        <end position="40"/>
    </location>
</feature>
<dbReference type="EMBL" id="JAHYIQ010000001">
    <property type="protein sequence ID" value="KAK1136816.1"/>
    <property type="molecule type" value="Genomic_DNA"/>
</dbReference>
<keyword evidence="3" id="KW-1185">Reference proteome</keyword>
<dbReference type="Proteomes" id="UP001177670">
    <property type="component" value="Unassembled WGS sequence"/>
</dbReference>
<evidence type="ECO:0000313" key="2">
    <source>
        <dbReference type="EMBL" id="KAK1136816.1"/>
    </source>
</evidence>
<feature type="compositionally biased region" description="Basic residues" evidence="1">
    <location>
        <begin position="1"/>
        <end position="11"/>
    </location>
</feature>
<protein>
    <submittedName>
        <fullName evidence="2">Uncharacterized protein</fullName>
    </submittedName>
</protein>
<reference evidence="2" key="1">
    <citation type="submission" date="2021-10" db="EMBL/GenBank/DDBJ databases">
        <title>Melipona bicolor Genome sequencing and assembly.</title>
        <authorList>
            <person name="Araujo N.S."/>
            <person name="Arias M.C."/>
        </authorList>
    </citation>
    <scope>NUCLEOTIDE SEQUENCE</scope>
    <source>
        <strain evidence="2">USP_2M_L1-L4_2017</strain>
        <tissue evidence="2">Whole body</tissue>
    </source>
</reference>
<accession>A0AA40GFB9</accession>
<comment type="caution">
    <text evidence="2">The sequence shown here is derived from an EMBL/GenBank/DDBJ whole genome shotgun (WGS) entry which is preliminary data.</text>
</comment>
<feature type="compositionally biased region" description="Basic and acidic residues" evidence="1">
    <location>
        <begin position="12"/>
        <end position="28"/>
    </location>
</feature>
<proteinExistence type="predicted"/>
<feature type="region of interest" description="Disordered" evidence="1">
    <location>
        <begin position="1"/>
        <end position="84"/>
    </location>
</feature>
<feature type="compositionally biased region" description="Basic and acidic residues" evidence="1">
    <location>
        <begin position="53"/>
        <end position="80"/>
    </location>
</feature>
<sequence length="187" mass="21474">MGQLRKKRREEKRREEKRREGKGREGKRRERQRRLKKGKGRWMTCTSLEEDNLSDRDRDSLANRRRREEETLVPRGETKTGEGSSVRHRVQVIPVIGCSIGILVVSVHALERPTIYVWVDEVCFDVCPHASERTVCLGESQKGSKKKKASGGGGLAVRRCRRPVRFPYAYAKFLPPTLSCPHQPAKP</sequence>
<dbReference type="AlphaFoldDB" id="A0AA40GFB9"/>
<name>A0AA40GFB9_9HYME</name>
<evidence type="ECO:0000256" key="1">
    <source>
        <dbReference type="SAM" id="MobiDB-lite"/>
    </source>
</evidence>
<gene>
    <name evidence="2" type="ORF">K0M31_001352</name>
</gene>
<evidence type="ECO:0000313" key="3">
    <source>
        <dbReference type="Proteomes" id="UP001177670"/>
    </source>
</evidence>
<organism evidence="2 3">
    <name type="scientific">Melipona bicolor</name>
    <dbReference type="NCBI Taxonomy" id="60889"/>
    <lineage>
        <taxon>Eukaryota</taxon>
        <taxon>Metazoa</taxon>
        <taxon>Ecdysozoa</taxon>
        <taxon>Arthropoda</taxon>
        <taxon>Hexapoda</taxon>
        <taxon>Insecta</taxon>
        <taxon>Pterygota</taxon>
        <taxon>Neoptera</taxon>
        <taxon>Endopterygota</taxon>
        <taxon>Hymenoptera</taxon>
        <taxon>Apocrita</taxon>
        <taxon>Aculeata</taxon>
        <taxon>Apoidea</taxon>
        <taxon>Anthophila</taxon>
        <taxon>Apidae</taxon>
        <taxon>Melipona</taxon>
    </lineage>
</organism>